<evidence type="ECO:0000259" key="2">
    <source>
        <dbReference type="PROSITE" id="PS50280"/>
    </source>
</evidence>
<protein>
    <recommendedName>
        <fullName evidence="2">SET domain-containing protein</fullName>
    </recommendedName>
</protein>
<dbReference type="AlphaFoldDB" id="A0A813JKV8"/>
<dbReference type="Gene3D" id="3.90.1410.10">
    <property type="entry name" value="set domain protein methyltransferase, domain 1"/>
    <property type="match status" value="1"/>
</dbReference>
<proteinExistence type="predicted"/>
<dbReference type="PROSITE" id="PS50280">
    <property type="entry name" value="SET"/>
    <property type="match status" value="1"/>
</dbReference>
<feature type="compositionally biased region" description="Basic residues" evidence="1">
    <location>
        <begin position="497"/>
        <end position="508"/>
    </location>
</feature>
<dbReference type="EMBL" id="CAJNNW010025877">
    <property type="protein sequence ID" value="CAE8680642.1"/>
    <property type="molecule type" value="Genomic_DNA"/>
</dbReference>
<feature type="domain" description="SET" evidence="2">
    <location>
        <begin position="52"/>
        <end position="286"/>
    </location>
</feature>
<dbReference type="InterPro" id="IPR050600">
    <property type="entry name" value="SETD3_SETD6_MTase"/>
</dbReference>
<gene>
    <name evidence="3" type="ORF">PGLA1383_LOCUS12439</name>
    <name evidence="4" type="ORF">PGLA2088_LOCUS22013</name>
</gene>
<evidence type="ECO:0000313" key="5">
    <source>
        <dbReference type="Proteomes" id="UP000626109"/>
    </source>
</evidence>
<reference evidence="4" key="1">
    <citation type="submission" date="2021-02" db="EMBL/GenBank/DDBJ databases">
        <authorList>
            <person name="Dougan E. K."/>
            <person name="Rhodes N."/>
            <person name="Thang M."/>
            <person name="Chan C."/>
        </authorList>
    </citation>
    <scope>NUCLEOTIDE SEQUENCE</scope>
</reference>
<evidence type="ECO:0000313" key="3">
    <source>
        <dbReference type="EMBL" id="CAE8593857.1"/>
    </source>
</evidence>
<dbReference type="EMBL" id="CAJNNV010006629">
    <property type="protein sequence ID" value="CAE8593857.1"/>
    <property type="molecule type" value="Genomic_DNA"/>
</dbReference>
<dbReference type="SUPFAM" id="SSF82199">
    <property type="entry name" value="SET domain"/>
    <property type="match status" value="1"/>
</dbReference>
<comment type="caution">
    <text evidence="4">The sequence shown here is derived from an EMBL/GenBank/DDBJ whole genome shotgun (WGS) entry which is preliminary data.</text>
</comment>
<accession>A0A813JKV8</accession>
<dbReference type="InterPro" id="IPR001214">
    <property type="entry name" value="SET_dom"/>
</dbReference>
<feature type="region of interest" description="Disordered" evidence="1">
    <location>
        <begin position="495"/>
        <end position="534"/>
    </location>
</feature>
<name>A0A813JKV8_POLGL</name>
<organism evidence="4 5">
    <name type="scientific">Polarella glacialis</name>
    <name type="common">Dinoflagellate</name>
    <dbReference type="NCBI Taxonomy" id="89957"/>
    <lineage>
        <taxon>Eukaryota</taxon>
        <taxon>Sar</taxon>
        <taxon>Alveolata</taxon>
        <taxon>Dinophyceae</taxon>
        <taxon>Suessiales</taxon>
        <taxon>Suessiaceae</taxon>
        <taxon>Polarella</taxon>
    </lineage>
</organism>
<dbReference type="GO" id="GO:0016279">
    <property type="term" value="F:protein-lysine N-methyltransferase activity"/>
    <property type="evidence" value="ECO:0007669"/>
    <property type="project" value="TreeGrafter"/>
</dbReference>
<dbReference type="Proteomes" id="UP000626109">
    <property type="component" value="Unassembled WGS sequence"/>
</dbReference>
<dbReference type="InterPro" id="IPR046341">
    <property type="entry name" value="SET_dom_sf"/>
</dbReference>
<dbReference type="PANTHER" id="PTHR13271">
    <property type="entry name" value="UNCHARACTERIZED PUTATIVE METHYLTRANSFERASE"/>
    <property type="match status" value="1"/>
</dbReference>
<dbReference type="CDD" id="cd10527">
    <property type="entry name" value="SET_LSMT"/>
    <property type="match status" value="1"/>
</dbReference>
<dbReference type="OrthoDB" id="441812at2759"/>
<sequence length="534" mass="56436">MDAASSGGSPQKRARVDEAAADEATGEAEAAAQLAAADRLMSWLRGHGAFIDGVRVEAGGGAGRRLVAARDLPAGFCFLRLPASCGLSPSSCLGTDVGKAVQKRHQLVEGGSAEGDEAAEDECEKVTHRSVLYAFLMAASQDDSAPFGPFLAHLRLSGVGTPFSWSTQDRARLPRPLNDDLESYESHILGQYQTLFPSLSEAFPELFPNCTEEAWRRAHGLYSSYDFAASPGSSEDDGVLLPLLDCMNHDSEAANVEWGGLSLEESCGARVTRPVREGEELLYSYGCKGNAELVLGYGFAVWDNPHEAVTVRFEFPGDLDSTADAWLAAAQRLSQAAEDWGADQHGLGSASFQLKLEHFDEGMPKPLEEAAAACSSAAASAGAAASSSASQGDGLDRQGAGARPPAAAARALLRRLLLRRGQELMRKADGAVDAEAAPSLSGPAWERYEKALRQRDSVEVGCHPCAVTPEGCAVATRSSQVQVLLAALDCLENSTPKLRRKPKRKAAPKQRQPTTTVPATGGEGKDPADCSNPI</sequence>
<dbReference type="Proteomes" id="UP000654075">
    <property type="component" value="Unassembled WGS sequence"/>
</dbReference>
<keyword evidence="6" id="KW-1185">Reference proteome</keyword>
<evidence type="ECO:0000313" key="6">
    <source>
        <dbReference type="Proteomes" id="UP000654075"/>
    </source>
</evidence>
<dbReference type="PANTHER" id="PTHR13271:SF137">
    <property type="entry name" value="SET DOMAIN-CONTAINING PROTEIN"/>
    <property type="match status" value="1"/>
</dbReference>
<feature type="region of interest" description="Disordered" evidence="1">
    <location>
        <begin position="1"/>
        <end position="24"/>
    </location>
</feature>
<dbReference type="OMA" id="GPAWERY"/>
<evidence type="ECO:0000313" key="4">
    <source>
        <dbReference type="EMBL" id="CAE8680642.1"/>
    </source>
</evidence>
<evidence type="ECO:0000256" key="1">
    <source>
        <dbReference type="SAM" id="MobiDB-lite"/>
    </source>
</evidence>